<reference evidence="3" key="2">
    <citation type="submission" date="2020-07" db="EMBL/GenBank/DDBJ databases">
        <authorList>
            <person name="Yu X."/>
        </authorList>
    </citation>
    <scope>NUCLEOTIDE SEQUENCE [LARGE SCALE GENOMIC DNA]</scope>
    <source>
        <strain evidence="3">24T</strain>
    </source>
</reference>
<dbReference type="SUPFAM" id="SSF51679">
    <property type="entry name" value="Bacterial luciferase-like"/>
    <property type="match status" value="1"/>
</dbReference>
<sequence length="130" mass="13757">MQVDAVTIRQPLAQITGTARRTRAAGFSGLLFTETGRTTYLNAAIAPQAAPGLQLSMGVAVVSPREAVRHSGRGVGTARASNGNIRRGLGTQVRTHVVRRYGVEVRTPGPRLRECGQSASSPMLRSSCQS</sequence>
<keyword evidence="4" id="KW-1185">Reference proteome</keyword>
<dbReference type="Proteomes" id="UP000510682">
    <property type="component" value="Chromosome"/>
</dbReference>
<dbReference type="KEGG" id="mgor:H0P51_14070"/>
<dbReference type="Pfam" id="PF00296">
    <property type="entry name" value="Bac_luciferase"/>
    <property type="match status" value="1"/>
</dbReference>
<feature type="compositionally biased region" description="Polar residues" evidence="1">
    <location>
        <begin position="117"/>
        <end position="130"/>
    </location>
</feature>
<accession>A0A7D6I4M8</accession>
<evidence type="ECO:0000313" key="3">
    <source>
        <dbReference type="EMBL" id="QLL09874.1"/>
    </source>
</evidence>
<dbReference type="GO" id="GO:0016705">
    <property type="term" value="F:oxidoreductase activity, acting on paired donors, with incorporation or reduction of molecular oxygen"/>
    <property type="evidence" value="ECO:0007669"/>
    <property type="project" value="InterPro"/>
</dbReference>
<evidence type="ECO:0000313" key="4">
    <source>
        <dbReference type="Proteomes" id="UP000510682"/>
    </source>
</evidence>
<protein>
    <submittedName>
        <fullName evidence="3">LLM class flavin-dependent oxidoreductase</fullName>
    </submittedName>
</protein>
<proteinExistence type="predicted"/>
<feature type="domain" description="Luciferase-like" evidence="2">
    <location>
        <begin position="10"/>
        <end position="115"/>
    </location>
</feature>
<dbReference type="InterPro" id="IPR011251">
    <property type="entry name" value="Luciferase-like_dom"/>
</dbReference>
<name>A0A7D6I4M8_9MYCO</name>
<dbReference type="InterPro" id="IPR036661">
    <property type="entry name" value="Luciferase-like_sf"/>
</dbReference>
<evidence type="ECO:0000256" key="1">
    <source>
        <dbReference type="SAM" id="MobiDB-lite"/>
    </source>
</evidence>
<feature type="region of interest" description="Disordered" evidence="1">
    <location>
        <begin position="68"/>
        <end position="130"/>
    </location>
</feature>
<reference evidence="3" key="1">
    <citation type="submission" date="2020-07" db="EMBL/GenBank/DDBJ databases">
        <title>Description of Mycobacterium gordonae subsp. intergordonae subsp.nov. and Mycobacterium gordonae subsp. gordonae subsp. nov.</title>
        <authorList>
            <person name="Huang H."/>
        </authorList>
    </citation>
    <scope>NUCLEOTIDE SEQUENCE [LARGE SCALE GENOMIC DNA]</scope>
    <source>
        <strain evidence="3">24T</strain>
    </source>
</reference>
<dbReference type="EMBL" id="CP059165">
    <property type="protein sequence ID" value="QLL09874.1"/>
    <property type="molecule type" value="Genomic_DNA"/>
</dbReference>
<gene>
    <name evidence="3" type="ORF">H0P51_14070</name>
</gene>
<organism evidence="3 4">
    <name type="scientific">Mycobacterium vicinigordonae</name>
    <dbReference type="NCBI Taxonomy" id="1719132"/>
    <lineage>
        <taxon>Bacteria</taxon>
        <taxon>Bacillati</taxon>
        <taxon>Actinomycetota</taxon>
        <taxon>Actinomycetes</taxon>
        <taxon>Mycobacteriales</taxon>
        <taxon>Mycobacteriaceae</taxon>
        <taxon>Mycobacterium</taxon>
    </lineage>
</organism>
<evidence type="ECO:0000259" key="2">
    <source>
        <dbReference type="Pfam" id="PF00296"/>
    </source>
</evidence>
<dbReference type="AlphaFoldDB" id="A0A7D6I4M8"/>